<comment type="caution">
    <text evidence="2">The sequence shown here is derived from an EMBL/GenBank/DDBJ whole genome shotgun (WGS) entry which is preliminary data.</text>
</comment>
<feature type="signal peptide" evidence="1">
    <location>
        <begin position="1"/>
        <end position="24"/>
    </location>
</feature>
<reference evidence="3" key="1">
    <citation type="journal article" date="2019" name="Int. J. Syst. Evol. Microbiol.">
        <title>The Global Catalogue of Microorganisms (GCM) 10K type strain sequencing project: providing services to taxonomists for standard genome sequencing and annotation.</title>
        <authorList>
            <consortium name="The Broad Institute Genomics Platform"/>
            <consortium name="The Broad Institute Genome Sequencing Center for Infectious Disease"/>
            <person name="Wu L."/>
            <person name="Ma J."/>
        </authorList>
    </citation>
    <scope>NUCLEOTIDE SEQUENCE [LARGE SCALE GENOMIC DNA]</scope>
    <source>
        <strain evidence="3">JCM 16908</strain>
    </source>
</reference>
<proteinExistence type="predicted"/>
<protein>
    <recommendedName>
        <fullName evidence="4">Secreted protein</fullName>
    </recommendedName>
</protein>
<gene>
    <name evidence="2" type="ORF">GCM10022226_60410</name>
</gene>
<dbReference type="RefSeq" id="WP_344947754.1">
    <property type="nucleotide sequence ID" value="NZ_BAAAZR010000028.1"/>
</dbReference>
<dbReference type="Proteomes" id="UP001500888">
    <property type="component" value="Unassembled WGS sequence"/>
</dbReference>
<evidence type="ECO:0000256" key="1">
    <source>
        <dbReference type="SAM" id="SignalP"/>
    </source>
</evidence>
<name>A0ABP7J1F5_9ACTN</name>
<feature type="chain" id="PRO_5046965337" description="Secreted protein" evidence="1">
    <location>
        <begin position="25"/>
        <end position="316"/>
    </location>
</feature>
<evidence type="ECO:0008006" key="4">
    <source>
        <dbReference type="Google" id="ProtNLM"/>
    </source>
</evidence>
<organism evidence="2 3">
    <name type="scientific">Sphaerisporangium flaviroseum</name>
    <dbReference type="NCBI Taxonomy" id="509199"/>
    <lineage>
        <taxon>Bacteria</taxon>
        <taxon>Bacillati</taxon>
        <taxon>Actinomycetota</taxon>
        <taxon>Actinomycetes</taxon>
        <taxon>Streptosporangiales</taxon>
        <taxon>Streptosporangiaceae</taxon>
        <taxon>Sphaerisporangium</taxon>
    </lineage>
</organism>
<keyword evidence="1" id="KW-0732">Signal</keyword>
<evidence type="ECO:0000313" key="2">
    <source>
        <dbReference type="EMBL" id="GAA3831293.1"/>
    </source>
</evidence>
<accession>A0ABP7J1F5</accession>
<dbReference type="EMBL" id="BAAAZR010000028">
    <property type="protein sequence ID" value="GAA3831293.1"/>
    <property type="molecule type" value="Genomic_DNA"/>
</dbReference>
<keyword evidence="3" id="KW-1185">Reference proteome</keyword>
<evidence type="ECO:0000313" key="3">
    <source>
        <dbReference type="Proteomes" id="UP001500888"/>
    </source>
</evidence>
<sequence length="316" mass="34705">MRRLLAAIALITSMSAWTALPASAAAPGGGSGDGKNFDVYVKNLVRIKGSGAKGGKPNIPVNFDPPHCWYQPQYTYAEMRQWAERIRFAWMHQGPEDQKPAHDWYEDILEQIRPHAAETGKIFWFLTDDGTPAGWDCYMSTDPFWIYVGPRPPAIPNDKIIDPTDLALIARANLTLPDPVIRINPPGGRSFVGLETWVGVQRQAPRDVIAFVPGFPGLFARIVARPTKVLIDVHGAALEEPPHVLAGGCPTYRRGMDVSNGCWVKYKRASLGSPYQLTVTQTWDVTTNVAGVNLPPGSVSSSTTVMIDEIQSNVTR</sequence>